<sequence>MAVLSQKMAAHHTQCDDVFARAEAAAERGDWAACAQSATAFRDDVLAHFAVEEGTIFPAFEAATGMTEGPTRVMRGEHVQMRDLMAALVAAADASDAEAFSDAAETLLILMQQHNMKEENILYPMCDQTVGNDPVVGAAIEALGQKGAS</sequence>
<comment type="caution">
    <text evidence="2">The sequence shown here is derived from an EMBL/GenBank/DDBJ whole genome shotgun (WGS) entry which is preliminary data.</text>
</comment>
<evidence type="ECO:0000259" key="1">
    <source>
        <dbReference type="Pfam" id="PF01814"/>
    </source>
</evidence>
<dbReference type="Gene3D" id="1.20.120.520">
    <property type="entry name" value="nmb1532 protein domain like"/>
    <property type="match status" value="1"/>
</dbReference>
<evidence type="ECO:0000313" key="3">
    <source>
        <dbReference type="Proteomes" id="UP000318349"/>
    </source>
</evidence>
<evidence type="ECO:0000313" key="2">
    <source>
        <dbReference type="EMBL" id="TVO78652.1"/>
    </source>
</evidence>
<name>A0A557R5R5_9RHOO</name>
<feature type="domain" description="Hemerythrin-like" evidence="1">
    <location>
        <begin position="6"/>
        <end position="126"/>
    </location>
</feature>
<dbReference type="PANTHER" id="PTHR39966:SF3">
    <property type="entry name" value="DUF438 DOMAIN-CONTAINING PROTEIN"/>
    <property type="match status" value="1"/>
</dbReference>
<dbReference type="Pfam" id="PF01814">
    <property type="entry name" value="Hemerythrin"/>
    <property type="match status" value="1"/>
</dbReference>
<dbReference type="Proteomes" id="UP000318349">
    <property type="component" value="Unassembled WGS sequence"/>
</dbReference>
<reference evidence="2 3" key="1">
    <citation type="submission" date="2019-07" db="EMBL/GenBank/DDBJ databases">
        <title>The pathways for chlorine oxyanion respiration interact through the shared metabolite chlorate.</title>
        <authorList>
            <person name="Barnum T.P."/>
            <person name="Cheng Y."/>
            <person name="Hill K.A."/>
            <person name="Lucas L.N."/>
            <person name="Carlson H.K."/>
            <person name="Coates J.D."/>
        </authorList>
    </citation>
    <scope>NUCLEOTIDE SEQUENCE [LARGE SCALE GENOMIC DNA]</scope>
    <source>
        <strain evidence="2 3">SFB-1</strain>
    </source>
</reference>
<gene>
    <name evidence="2" type="ORF">FHP89_05165</name>
</gene>
<dbReference type="EMBL" id="VMNI01000005">
    <property type="protein sequence ID" value="TVO78652.1"/>
    <property type="molecule type" value="Genomic_DNA"/>
</dbReference>
<dbReference type="PANTHER" id="PTHR39966">
    <property type="entry name" value="BLL2471 PROTEIN-RELATED"/>
    <property type="match status" value="1"/>
</dbReference>
<accession>A0A557R5R5</accession>
<dbReference type="GO" id="GO:0005886">
    <property type="term" value="C:plasma membrane"/>
    <property type="evidence" value="ECO:0007669"/>
    <property type="project" value="TreeGrafter"/>
</dbReference>
<proteinExistence type="predicted"/>
<organism evidence="2 3">
    <name type="scientific">Denitromonas halophila</name>
    <dbReference type="NCBI Taxonomy" id="1629404"/>
    <lineage>
        <taxon>Bacteria</taxon>
        <taxon>Pseudomonadati</taxon>
        <taxon>Pseudomonadota</taxon>
        <taxon>Betaproteobacteria</taxon>
        <taxon>Rhodocyclales</taxon>
        <taxon>Zoogloeaceae</taxon>
        <taxon>Denitromonas</taxon>
    </lineage>
</organism>
<dbReference type="AlphaFoldDB" id="A0A557R5R5"/>
<dbReference type="InterPro" id="IPR012312">
    <property type="entry name" value="Hemerythrin-like"/>
</dbReference>
<protein>
    <submittedName>
        <fullName evidence="2">Hemerythrin domain-containing protein</fullName>
    </submittedName>
</protein>